<feature type="domain" description="Abnormal spindle-like microcephaly-associated protein ASH" evidence="4">
    <location>
        <begin position="1321"/>
        <end position="1408"/>
    </location>
</feature>
<keyword evidence="2" id="KW-0963">Cytoplasm</keyword>
<organism evidence="5 6">
    <name type="scientific">Phycicoccus sonneratiae</name>
    <dbReference type="NCBI Taxonomy" id="2807628"/>
    <lineage>
        <taxon>Bacteria</taxon>
        <taxon>Bacillati</taxon>
        <taxon>Actinomycetota</taxon>
        <taxon>Actinomycetes</taxon>
        <taxon>Micrococcales</taxon>
        <taxon>Intrasporangiaceae</taxon>
        <taxon>Phycicoccus</taxon>
    </lineage>
</organism>
<dbReference type="Pfam" id="PF15780">
    <property type="entry name" value="ASH"/>
    <property type="match status" value="1"/>
</dbReference>
<reference evidence="5" key="1">
    <citation type="submission" date="2021-02" db="EMBL/GenBank/DDBJ databases">
        <title>Phycicoccus sp. MQZ13P-5T, whole genome shotgun sequence.</title>
        <authorList>
            <person name="Tuo L."/>
        </authorList>
    </citation>
    <scope>NUCLEOTIDE SEQUENCE</scope>
    <source>
        <strain evidence="5">MQZ13P-5</strain>
    </source>
</reference>
<keyword evidence="6" id="KW-1185">Reference proteome</keyword>
<dbReference type="Gene3D" id="2.60.40.10">
    <property type="entry name" value="Immunoglobulins"/>
    <property type="match status" value="7"/>
</dbReference>
<name>A0ABS2CII3_9MICO</name>
<comment type="subcellular location">
    <subcellularLocation>
        <location evidence="1">Cytoplasm</location>
    </subcellularLocation>
</comment>
<evidence type="ECO:0000256" key="1">
    <source>
        <dbReference type="ARBA" id="ARBA00004496"/>
    </source>
</evidence>
<evidence type="ECO:0000256" key="3">
    <source>
        <dbReference type="SAM" id="MobiDB-lite"/>
    </source>
</evidence>
<evidence type="ECO:0000256" key="2">
    <source>
        <dbReference type="ARBA" id="ARBA00022490"/>
    </source>
</evidence>
<comment type="caution">
    <text evidence="5">The sequence shown here is derived from an EMBL/GenBank/DDBJ whole genome shotgun (WGS) entry which is preliminary data.</text>
</comment>
<dbReference type="RefSeq" id="WP_204129417.1">
    <property type="nucleotide sequence ID" value="NZ_JAFDVD010000003.1"/>
</dbReference>
<dbReference type="Proteomes" id="UP001430172">
    <property type="component" value="Unassembled WGS sequence"/>
</dbReference>
<proteinExistence type="predicted"/>
<dbReference type="EMBL" id="JAFDVD010000003">
    <property type="protein sequence ID" value="MBM6398919.1"/>
    <property type="molecule type" value="Genomic_DNA"/>
</dbReference>
<feature type="region of interest" description="Disordered" evidence="3">
    <location>
        <begin position="963"/>
        <end position="983"/>
    </location>
</feature>
<dbReference type="NCBIfam" id="NF012200">
    <property type="entry name" value="choice_anch_D"/>
    <property type="match status" value="7"/>
</dbReference>
<gene>
    <name evidence="5" type="ORF">JQN70_00800</name>
</gene>
<evidence type="ECO:0000313" key="6">
    <source>
        <dbReference type="Proteomes" id="UP001430172"/>
    </source>
</evidence>
<evidence type="ECO:0000313" key="5">
    <source>
        <dbReference type="EMBL" id="MBM6398919.1"/>
    </source>
</evidence>
<accession>A0ABS2CII3</accession>
<dbReference type="InterPro" id="IPR031549">
    <property type="entry name" value="ASH"/>
</dbReference>
<dbReference type="InterPro" id="IPR013783">
    <property type="entry name" value="Ig-like_fold"/>
</dbReference>
<protein>
    <submittedName>
        <fullName evidence="5">Choice-of-anchor D domain-containing protein</fullName>
    </submittedName>
</protein>
<evidence type="ECO:0000259" key="4">
    <source>
        <dbReference type="Pfam" id="PF15780"/>
    </source>
</evidence>
<sequence>MTTITFHPDRPSTASYRGVTVALVALLAVVLGLVAMPLSGAAAASGQPAVSSAVDPANGFPLWFEDGGGTRLSPCLDPTDANCVVLGDATYDPARPQVFPTNFPSEFFYLVAESTKIPTAGCSGTKRGTTSVRMALEGAFANGNPVPGQQMVFGRIRLTVTSGLCASSTYTATTPFGQISFQTDSAGALARNQGTTDIGCAPVAPATCDWRLALSSPVARSFLRWDPAVAPSAPVGYLGDAVTAHRITGATYTAPGEATPANYFRVAGPKLATPLSTTLFTVAGKVAGALTASPSAVTLGAVEVGQSAPAKDVVLTNVATGTTTPGAVSVTGPAAGDFTVTQNGCTAVPLARDATCTVQVRFSPTAVGARGATLSVAHDGLRTPVSVPLNGEGTAPHQVPRASASATSIAFGPERLRVPSDARTVTVTNTGTAPLTLGTASLTGSSPRDFEKSFDTCSNAVVAVGATCRVDIGFLPQAVGDTSAVLLMPSDDPSSPLEVALSGTGFGGVAGVSPTTNPSTGFPVWYQDERGVRLGECIDPADPNCIVLAGGNYPGTGPVTFPDTFPDEYFYTVVDSDIITTPGCGSSPPGKMMVRMALEAAFVNGDPVAGEQMTFGRLRVNATSGLCAGQEYTVVHPYGTYTFTADDAGGLKRSPGTSDVGCLAATPEAPCAWEQAIASPVLGGFLRWDPAVAPAAPAGYLGDATTLHKVTGSSYVPAGQNAPANYVRLQRGGATIAQTDLFTVMGKLAGPLVAHPGTTDFGRVAEGDSGPGRVTLRNEGLEPLTVTGLSLRGADVADFALDAGSDACTGTTLAPNAECHADLTFTPSAVGDRTAALRVRHTGLNDPLDVPLTGVGSAAQGKAALSASGAVTFEQRHVGRPAATQVVTVSNRGGSAPLALKAPALVGGDGGDFSVVGTTCDAPVDVDGTCTVTVGFTPSAPGARSTTLRLSDPAARPASLDVALSGRGSTSDPAVSPRTRTDGFPAWYQDGDGLRVDLCDDPTDPGCIVLGGDGYDPTQPISFPDNYPPELFYAIADSEPMATAGCEGVAPGTAALRVALEAAFTGAGVEPGQQIVFGRVRFNATGLCPDTDYTVTTPYGPLDVHSSATGTVARNAATSDIGCGAAPCDVSEALAAPILSSFLRWAPGVGRVAPAGHLGDAVTLHEVVGGTAVEGGVPVNHVAVTGPEGEVARTDLFTVSGRLATGLAGDTTLAFGDHDLGTSTTRTATLQNLGTGGLALGTVRVTGPQAAAYVLGAGTCAATTLAGDGSCTQDVSFRPTVAGDALATLEVLADDGRVLSSTALTGHGIAPPTPPRATPSATSLAFSAQRVTTTSADQVLSVRNTGGAPLTVTAAALTGTAARDYATTVGADCVDVAAGASCSVRVRFSPTAAGTRTATLTIRSNDPGAGPTVALTGTGTSSVLTPKSTSVTLGTVKVGRAATSTQTITNTGTAPLNITRATSTSAAYTVALGTCAVAVPAGRNCSLTITLNAQAVPATYATAIGFVSDATNQATIAVTAVVR</sequence>